<sequence>MSPSQRWTEPRLVVDAARLWSGGAATAVVAALVAVVGVLIGEGALGLDMAVPPLLPVGGSFAVSYAITAAVLALAATGLAHLLVLTAPRPSSFFAWIVGLATVVGVVLPLTIGDSIGGSVATAVVDLVIGLCILSLVSSVLSRTTRVAMP</sequence>
<gene>
    <name evidence="2" type="ORF">FB558_0387</name>
</gene>
<comment type="caution">
    <text evidence="2">The sequence shown here is derived from an EMBL/GenBank/DDBJ whole genome shotgun (WGS) entry which is preliminary data.</text>
</comment>
<feature type="transmembrane region" description="Helical" evidence="1">
    <location>
        <begin position="93"/>
        <end position="112"/>
    </location>
</feature>
<dbReference type="Pfam" id="PF19545">
    <property type="entry name" value="DUF6069"/>
    <property type="match status" value="1"/>
</dbReference>
<dbReference type="AlphaFoldDB" id="A0A543DWE2"/>
<keyword evidence="1" id="KW-0472">Membrane</keyword>
<proteinExistence type="predicted"/>
<feature type="transmembrane region" description="Helical" evidence="1">
    <location>
        <begin position="118"/>
        <end position="141"/>
    </location>
</feature>
<organism evidence="2 3">
    <name type="scientific">Pseudonocardia kunmingensis</name>
    <dbReference type="NCBI Taxonomy" id="630975"/>
    <lineage>
        <taxon>Bacteria</taxon>
        <taxon>Bacillati</taxon>
        <taxon>Actinomycetota</taxon>
        <taxon>Actinomycetes</taxon>
        <taxon>Pseudonocardiales</taxon>
        <taxon>Pseudonocardiaceae</taxon>
        <taxon>Pseudonocardia</taxon>
    </lineage>
</organism>
<dbReference type="InterPro" id="IPR045713">
    <property type="entry name" value="DUF6069"/>
</dbReference>
<dbReference type="Proteomes" id="UP000315677">
    <property type="component" value="Unassembled WGS sequence"/>
</dbReference>
<keyword evidence="1" id="KW-0812">Transmembrane</keyword>
<evidence type="ECO:0000313" key="2">
    <source>
        <dbReference type="EMBL" id="TQM13634.1"/>
    </source>
</evidence>
<evidence type="ECO:0000256" key="1">
    <source>
        <dbReference type="SAM" id="Phobius"/>
    </source>
</evidence>
<feature type="transmembrane region" description="Helical" evidence="1">
    <location>
        <begin position="20"/>
        <end position="41"/>
    </location>
</feature>
<feature type="transmembrane region" description="Helical" evidence="1">
    <location>
        <begin position="61"/>
        <end position="86"/>
    </location>
</feature>
<protein>
    <submittedName>
        <fullName evidence="2">Uncharacterized protein</fullName>
    </submittedName>
</protein>
<dbReference type="EMBL" id="VFPA01000001">
    <property type="protein sequence ID" value="TQM13634.1"/>
    <property type="molecule type" value="Genomic_DNA"/>
</dbReference>
<dbReference type="OrthoDB" id="4868427at2"/>
<keyword evidence="1" id="KW-1133">Transmembrane helix</keyword>
<reference evidence="2 3" key="1">
    <citation type="submission" date="2019-06" db="EMBL/GenBank/DDBJ databases">
        <title>Sequencing the genomes of 1000 actinobacteria strains.</title>
        <authorList>
            <person name="Klenk H.-P."/>
        </authorList>
    </citation>
    <scope>NUCLEOTIDE SEQUENCE [LARGE SCALE GENOMIC DNA]</scope>
    <source>
        <strain evidence="2 3">DSM 45301</strain>
    </source>
</reference>
<keyword evidence="3" id="KW-1185">Reference proteome</keyword>
<accession>A0A543DWE2</accession>
<evidence type="ECO:0000313" key="3">
    <source>
        <dbReference type="Proteomes" id="UP000315677"/>
    </source>
</evidence>
<name>A0A543DWE2_9PSEU</name>